<keyword evidence="2" id="KW-1185">Reference proteome</keyword>
<dbReference type="AlphaFoldDB" id="A0A150LG71"/>
<comment type="caution">
    <text evidence="1">The sequence shown here is derived from an EMBL/GenBank/DDBJ whole genome shotgun (WGS) entry which is preliminary data.</text>
</comment>
<dbReference type="PATRIC" id="fig|46224.3.peg.26"/>
<dbReference type="EMBL" id="LQYN01000008">
    <property type="protein sequence ID" value="KYD11264.1"/>
    <property type="molecule type" value="Genomic_DNA"/>
</dbReference>
<gene>
    <name evidence="1" type="ORF">B4102_2229</name>
</gene>
<name>A0A150LG71_9BACI</name>
<evidence type="ECO:0000313" key="1">
    <source>
        <dbReference type="EMBL" id="KYD11264.1"/>
    </source>
</evidence>
<dbReference type="STRING" id="46224.B4102_2229"/>
<reference evidence="1 2" key="1">
    <citation type="submission" date="2016-01" db="EMBL/GenBank/DDBJ databases">
        <title>Genome Sequences of Twelve Sporeforming Bacillus Species Isolated from Foods.</title>
        <authorList>
            <person name="Berendsen E.M."/>
            <person name="Wells-Bennik M.H."/>
            <person name="Krawcyk A.O."/>
            <person name="De Jong A."/>
            <person name="Holsappel S."/>
            <person name="Eijlander R.T."/>
            <person name="Kuipers O.P."/>
        </authorList>
    </citation>
    <scope>NUCLEOTIDE SEQUENCE [LARGE SCALE GENOMIC DNA]</scope>
    <source>
        <strain evidence="1 2">B4102</strain>
    </source>
</reference>
<accession>A0A150LG71</accession>
<evidence type="ECO:0000313" key="2">
    <source>
        <dbReference type="Proteomes" id="UP000075666"/>
    </source>
</evidence>
<organism evidence="1 2">
    <name type="scientific">Heyndrickxia sporothermodurans</name>
    <dbReference type="NCBI Taxonomy" id="46224"/>
    <lineage>
        <taxon>Bacteria</taxon>
        <taxon>Bacillati</taxon>
        <taxon>Bacillota</taxon>
        <taxon>Bacilli</taxon>
        <taxon>Bacillales</taxon>
        <taxon>Bacillaceae</taxon>
        <taxon>Heyndrickxia</taxon>
    </lineage>
</organism>
<protein>
    <submittedName>
        <fullName evidence="1">Uncharacterized protein</fullName>
    </submittedName>
</protein>
<proteinExistence type="predicted"/>
<dbReference type="Proteomes" id="UP000075666">
    <property type="component" value="Unassembled WGS sequence"/>
</dbReference>
<dbReference type="RefSeq" id="WP_236013075.1">
    <property type="nucleotide sequence ID" value="NZ_JABWUQ010000029.1"/>
</dbReference>
<sequence>MQFYFHYEFNLFSRTPFATTPKKPPIAKVYAANKGIEERDSVSILNILTAKIRKLHISVKIIRFLLFIN</sequence>